<evidence type="ECO:0000313" key="2">
    <source>
        <dbReference type="EMBL" id="SPJ31470.1"/>
    </source>
</evidence>
<dbReference type="EMBL" id="ONZG01000025">
    <property type="protein sequence ID" value="SPJ31470.1"/>
    <property type="molecule type" value="Genomic_DNA"/>
</dbReference>
<dbReference type="Gene3D" id="1.10.10.10">
    <property type="entry name" value="Winged helix-like DNA-binding domain superfamily/Winged helix DNA-binding domain"/>
    <property type="match status" value="1"/>
</dbReference>
<feature type="domain" description="HTH marR-type" evidence="1">
    <location>
        <begin position="1"/>
        <end position="151"/>
    </location>
</feature>
<dbReference type="PANTHER" id="PTHR33164">
    <property type="entry name" value="TRANSCRIPTIONAL REGULATOR, MARR FAMILY"/>
    <property type="match status" value="1"/>
</dbReference>
<protein>
    <submittedName>
        <fullName evidence="2">HTH-type transcriptional regulator Hpr</fullName>
    </submittedName>
</protein>
<proteinExistence type="predicted"/>
<dbReference type="AlphaFoldDB" id="A0A2R8CGA5"/>
<dbReference type="SMART" id="SM00347">
    <property type="entry name" value="HTH_MARR"/>
    <property type="match status" value="1"/>
</dbReference>
<dbReference type="InterPro" id="IPR036388">
    <property type="entry name" value="WH-like_DNA-bd_sf"/>
</dbReference>
<name>A0A2R8CGA5_9RHOB</name>
<dbReference type="OrthoDB" id="7863366at2"/>
<dbReference type="PROSITE" id="PS50995">
    <property type="entry name" value="HTH_MARR_2"/>
    <property type="match status" value="1"/>
</dbReference>
<dbReference type="PANTHER" id="PTHR33164:SF43">
    <property type="entry name" value="HTH-TYPE TRANSCRIPTIONAL REPRESSOR YETL"/>
    <property type="match status" value="1"/>
</dbReference>
<accession>A0A2R8CGA5</accession>
<sequence>MAITSRALQKKLDRVRKLESNVTFQFALISKLMDQDAQALLTDTPLNLTAYRLMKTVETFESISIADLSRHMVTDNAQISRVATDLGHKGLVEFRADPKSKRRKLVALSNDGRLLMDELAPRFAERRMAVERLLGEDTIQELHESFAKLVEHFSE</sequence>
<organism evidence="2 3">
    <name type="scientific">Falsiruegeria mediterranea M17</name>
    <dbReference type="NCBI Taxonomy" id="1200281"/>
    <lineage>
        <taxon>Bacteria</taxon>
        <taxon>Pseudomonadati</taxon>
        <taxon>Pseudomonadota</taxon>
        <taxon>Alphaproteobacteria</taxon>
        <taxon>Rhodobacterales</taxon>
        <taxon>Roseobacteraceae</taxon>
        <taxon>Falsiruegeria</taxon>
    </lineage>
</organism>
<evidence type="ECO:0000313" key="3">
    <source>
        <dbReference type="Proteomes" id="UP000244898"/>
    </source>
</evidence>
<dbReference type="InterPro" id="IPR036390">
    <property type="entry name" value="WH_DNA-bd_sf"/>
</dbReference>
<dbReference type="GO" id="GO:0003700">
    <property type="term" value="F:DNA-binding transcription factor activity"/>
    <property type="evidence" value="ECO:0007669"/>
    <property type="project" value="InterPro"/>
</dbReference>
<dbReference type="Proteomes" id="UP000244898">
    <property type="component" value="Unassembled WGS sequence"/>
</dbReference>
<dbReference type="SUPFAM" id="SSF46785">
    <property type="entry name" value="Winged helix' DNA-binding domain"/>
    <property type="match status" value="1"/>
</dbReference>
<dbReference type="InterPro" id="IPR000835">
    <property type="entry name" value="HTH_MarR-typ"/>
</dbReference>
<gene>
    <name evidence="2" type="primary">hpr</name>
    <name evidence="2" type="ORF">TRM7615_05013</name>
</gene>
<dbReference type="Pfam" id="PF01047">
    <property type="entry name" value="MarR"/>
    <property type="match status" value="1"/>
</dbReference>
<evidence type="ECO:0000259" key="1">
    <source>
        <dbReference type="PROSITE" id="PS50995"/>
    </source>
</evidence>
<dbReference type="InterPro" id="IPR039422">
    <property type="entry name" value="MarR/SlyA-like"/>
</dbReference>
<dbReference type="GO" id="GO:0006950">
    <property type="term" value="P:response to stress"/>
    <property type="evidence" value="ECO:0007669"/>
    <property type="project" value="TreeGrafter"/>
</dbReference>
<keyword evidence="3" id="KW-1185">Reference proteome</keyword>
<reference evidence="3" key="1">
    <citation type="submission" date="2018-03" db="EMBL/GenBank/DDBJ databases">
        <authorList>
            <person name="Rodrigo-Torres L."/>
            <person name="Arahal R. D."/>
            <person name="Lucena T."/>
        </authorList>
    </citation>
    <scope>NUCLEOTIDE SEQUENCE [LARGE SCALE GENOMIC DNA]</scope>
    <source>
        <strain evidence="3">CECT 7615</strain>
    </source>
</reference>
<dbReference type="RefSeq" id="WP_108792675.1">
    <property type="nucleotide sequence ID" value="NZ_ONZG01000025.1"/>
</dbReference>